<sequence>MILNPPLQHLSTPPPQQSLVVYQSLATWPTAPCYLLPATIWTEIDPSSSGDALSS</sequence>
<dbReference type="EMBL" id="VSWC01000054">
    <property type="protein sequence ID" value="KAA1099911.1"/>
    <property type="molecule type" value="Genomic_DNA"/>
</dbReference>
<evidence type="ECO:0000313" key="3">
    <source>
        <dbReference type="Proteomes" id="UP000324748"/>
    </source>
</evidence>
<dbReference type="Proteomes" id="UP000324748">
    <property type="component" value="Unassembled WGS sequence"/>
</dbReference>
<evidence type="ECO:0000313" key="2">
    <source>
        <dbReference type="EMBL" id="KAA1117911.1"/>
    </source>
</evidence>
<accession>A0A5B0QX71</accession>
<name>A0A5B0QX71_PUCGR</name>
<dbReference type="AlphaFoldDB" id="A0A5B0QX71"/>
<organism evidence="2 3">
    <name type="scientific">Puccinia graminis f. sp. tritici</name>
    <dbReference type="NCBI Taxonomy" id="56615"/>
    <lineage>
        <taxon>Eukaryota</taxon>
        <taxon>Fungi</taxon>
        <taxon>Dikarya</taxon>
        <taxon>Basidiomycota</taxon>
        <taxon>Pucciniomycotina</taxon>
        <taxon>Pucciniomycetes</taxon>
        <taxon>Pucciniales</taxon>
        <taxon>Pucciniaceae</taxon>
        <taxon>Puccinia</taxon>
    </lineage>
</organism>
<proteinExistence type="predicted"/>
<dbReference type="EMBL" id="VSWC01000002">
    <property type="protein sequence ID" value="KAA1117911.1"/>
    <property type="molecule type" value="Genomic_DNA"/>
</dbReference>
<gene>
    <name evidence="1" type="ORF">PGT21_024775</name>
    <name evidence="2" type="ORF">PGT21_027195</name>
</gene>
<comment type="caution">
    <text evidence="2">The sequence shown here is derived from an EMBL/GenBank/DDBJ whole genome shotgun (WGS) entry which is preliminary data.</text>
</comment>
<reference evidence="2 3" key="1">
    <citation type="submission" date="2019-05" db="EMBL/GenBank/DDBJ databases">
        <title>Emergence of the Ug99 lineage of the wheat stem rust pathogen through somatic hybridization.</title>
        <authorList>
            <person name="Li F."/>
            <person name="Upadhyaya N.M."/>
            <person name="Sperschneider J."/>
            <person name="Matny O."/>
            <person name="Nguyen-Phuc H."/>
            <person name="Mago R."/>
            <person name="Raley C."/>
            <person name="Miller M.E."/>
            <person name="Silverstein K.A.T."/>
            <person name="Henningsen E."/>
            <person name="Hirsch C.D."/>
            <person name="Visser B."/>
            <person name="Pretorius Z.A."/>
            <person name="Steffenson B.J."/>
            <person name="Schwessinger B."/>
            <person name="Dodds P.N."/>
            <person name="Figueroa M."/>
        </authorList>
    </citation>
    <scope>NUCLEOTIDE SEQUENCE [LARGE SCALE GENOMIC DNA]</scope>
    <source>
        <strain evidence="2">21-0</strain>
    </source>
</reference>
<evidence type="ECO:0000313" key="1">
    <source>
        <dbReference type="EMBL" id="KAA1099911.1"/>
    </source>
</evidence>
<protein>
    <submittedName>
        <fullName evidence="2">Uncharacterized protein</fullName>
    </submittedName>
</protein>
<keyword evidence="3" id="KW-1185">Reference proteome</keyword>